<protein>
    <submittedName>
        <fullName evidence="3">NADP-dependent aldehyde dehydrogenase</fullName>
    </submittedName>
</protein>
<reference evidence="3 4" key="1">
    <citation type="submission" date="2019-03" db="EMBL/GenBank/DDBJ databases">
        <title>Genomic Encyclopedia of Type Strains, Phase III (KMG-III): the genomes of soil and plant-associated and newly described type strains.</title>
        <authorList>
            <person name="Whitman W."/>
        </authorList>
    </citation>
    <scope>NUCLEOTIDE SEQUENCE [LARGE SCALE GENOMIC DNA]</scope>
    <source>
        <strain evidence="3 4">CECT 8455</strain>
    </source>
</reference>
<evidence type="ECO:0000313" key="4">
    <source>
        <dbReference type="Proteomes" id="UP000295274"/>
    </source>
</evidence>
<dbReference type="SUPFAM" id="SSF53720">
    <property type="entry name" value="ALDH-like"/>
    <property type="match status" value="1"/>
</dbReference>
<dbReference type="InterPro" id="IPR016163">
    <property type="entry name" value="Ald_DH_C"/>
</dbReference>
<proteinExistence type="predicted"/>
<dbReference type="RefSeq" id="WP_133673371.1">
    <property type="nucleotide sequence ID" value="NZ_SNZW01000015.1"/>
</dbReference>
<dbReference type="Proteomes" id="UP000295274">
    <property type="component" value="Unassembled WGS sequence"/>
</dbReference>
<dbReference type="EMBL" id="SNZW01000015">
    <property type="protein sequence ID" value="TDS14336.1"/>
    <property type="molecule type" value="Genomic_DNA"/>
</dbReference>
<keyword evidence="4" id="KW-1185">Reference proteome</keyword>
<dbReference type="InterPro" id="IPR016162">
    <property type="entry name" value="Ald_DH_N"/>
</dbReference>
<keyword evidence="1" id="KW-0560">Oxidoreductase</keyword>
<evidence type="ECO:0000259" key="2">
    <source>
        <dbReference type="Pfam" id="PF00171"/>
    </source>
</evidence>
<evidence type="ECO:0000256" key="1">
    <source>
        <dbReference type="ARBA" id="ARBA00023002"/>
    </source>
</evidence>
<organism evidence="3 4">
    <name type="scientific">Maribacter caenipelagi</name>
    <dbReference type="NCBI Taxonomy" id="1447781"/>
    <lineage>
        <taxon>Bacteria</taxon>
        <taxon>Pseudomonadati</taxon>
        <taxon>Bacteroidota</taxon>
        <taxon>Flavobacteriia</taxon>
        <taxon>Flavobacteriales</taxon>
        <taxon>Flavobacteriaceae</taxon>
        <taxon>Maribacter</taxon>
    </lineage>
</organism>
<dbReference type="InterPro" id="IPR016161">
    <property type="entry name" value="Ald_DH/histidinol_DH"/>
</dbReference>
<dbReference type="AlphaFoldDB" id="A0A4R7D5Y6"/>
<dbReference type="InterPro" id="IPR015590">
    <property type="entry name" value="Aldehyde_DH_dom"/>
</dbReference>
<dbReference type="PANTHER" id="PTHR43353">
    <property type="entry name" value="SUCCINATE-SEMIALDEHYDE DEHYDROGENASE, MITOCHONDRIAL"/>
    <property type="match status" value="1"/>
</dbReference>
<dbReference type="Gene3D" id="3.40.309.10">
    <property type="entry name" value="Aldehyde Dehydrogenase, Chain A, domain 2"/>
    <property type="match status" value="1"/>
</dbReference>
<dbReference type="CDD" id="cd07129">
    <property type="entry name" value="ALDH_KGSADH"/>
    <property type="match status" value="1"/>
</dbReference>
<dbReference type="GO" id="GO:0016620">
    <property type="term" value="F:oxidoreductase activity, acting on the aldehyde or oxo group of donors, NAD or NADP as acceptor"/>
    <property type="evidence" value="ECO:0007669"/>
    <property type="project" value="InterPro"/>
</dbReference>
<dbReference type="OrthoDB" id="9770537at2"/>
<dbReference type="InterPro" id="IPR050740">
    <property type="entry name" value="Aldehyde_DH_Superfamily"/>
</dbReference>
<name>A0A4R7D5Y6_9FLAO</name>
<feature type="domain" description="Aldehyde dehydrogenase" evidence="2">
    <location>
        <begin position="16"/>
        <end position="486"/>
    </location>
</feature>
<dbReference type="Pfam" id="PF00171">
    <property type="entry name" value="Aldedh"/>
    <property type="match status" value="1"/>
</dbReference>
<dbReference type="PANTHER" id="PTHR43353:SF3">
    <property type="entry name" value="ALDEHYDE DEHYDROGENASE-RELATED"/>
    <property type="match status" value="1"/>
</dbReference>
<dbReference type="Gene3D" id="3.40.605.10">
    <property type="entry name" value="Aldehyde Dehydrogenase, Chain A, domain 1"/>
    <property type="match status" value="1"/>
</dbReference>
<gene>
    <name evidence="3" type="ORF">DFQ03_2418</name>
</gene>
<comment type="caution">
    <text evidence="3">The sequence shown here is derived from an EMBL/GenBank/DDBJ whole genome shotgun (WGS) entry which is preliminary data.</text>
</comment>
<evidence type="ECO:0000313" key="3">
    <source>
        <dbReference type="EMBL" id="TDS14336.1"/>
    </source>
</evidence>
<accession>A0A4R7D5Y6</accession>
<dbReference type="InterPro" id="IPR044151">
    <property type="entry name" value="ALDH_KGSADH"/>
</dbReference>
<sequence length="521" mass="56187">MAKAINTEQNYIAGNWVKGKGKEFWSYNPATAEKGKVYIEGDQEQVNTAVEQAAIAFETVKKKSTAERATLLESMAEELEALGDELIKVCDMETGLGEARLTGERARTCGQLRAFSALVKQGHWQQARIDTAIPDRKPLPKPDIRRIFRPMGTIAVFSASNFPLAFSTLGGDTASAIAAGNCVVVKAHPSHPGTSKLCAEAMQRAILKNNYPPEMFSMVQGVSPEVSQALVQHPQLKAVGFTGSTHVGRILFDLGASRPNPIPVFAEMGSTNPMIILPLAIANNGVEIAKGLANSITLGTGQFCTKPGLILILKDKNSPEFVGNLKNALESISIGHFLNARIHSSFQKDVAKTATVAGIEMVSTKDEGGKLFEIDAEHFLQSPNLEDEIFGPVAILINCDTINQLNKIVETFGGHLTGTIFADGDSELSSVKDSLEDKVGRLIFNGYPTGVEVCPSMHHGGPYPSSTFPATTSVGTAAIERFCTVKCYQNIPEELLPIALQNKNLDRILRMVNGVYTTEDI</sequence>